<evidence type="ECO:0000256" key="5">
    <source>
        <dbReference type="ARBA" id="ARBA00023002"/>
    </source>
</evidence>
<protein>
    <recommendedName>
        <fullName evidence="9">Enoyl reductase (ER) domain-containing protein</fullName>
    </recommendedName>
</protein>
<dbReference type="InterPro" id="IPR049391">
    <property type="entry name" value="FAS_pseudo-KR"/>
</dbReference>
<dbReference type="InterPro" id="IPR036291">
    <property type="entry name" value="NAD(P)-bd_dom_sf"/>
</dbReference>
<dbReference type="Gene3D" id="3.90.180.10">
    <property type="entry name" value="Medium-chain alcohol dehydrogenases, catalytic domain"/>
    <property type="match status" value="1"/>
</dbReference>
<dbReference type="InterPro" id="IPR050091">
    <property type="entry name" value="PKS_NRPS_Biosynth_Enz"/>
</dbReference>
<keyword evidence="1" id="KW-0596">Phosphopantetheine</keyword>
<dbReference type="Gene3D" id="3.40.50.720">
    <property type="entry name" value="NAD(P)-binding Rossmann-like Domain"/>
    <property type="match status" value="1"/>
</dbReference>
<dbReference type="GO" id="GO:0016491">
    <property type="term" value="F:oxidoreductase activity"/>
    <property type="evidence" value="ECO:0007669"/>
    <property type="project" value="UniProtKB-KW"/>
</dbReference>
<evidence type="ECO:0000259" key="9">
    <source>
        <dbReference type="SMART" id="SM00829"/>
    </source>
</evidence>
<gene>
    <name evidence="10" type="ORF">TBIB3V08_LOCUS6178</name>
</gene>
<keyword evidence="7" id="KW-0275">Fatty acid biosynthesis</keyword>
<dbReference type="AlphaFoldDB" id="A0A7R9I163"/>
<sequence length="426" mass="47646">MGLAILCCPKTIMHPMYLGALETCYIKAAVSVEEKSPVIFLAGDEHIWPQQLKSELNISNRYNKRVYVVINKKAPIDGKTLIQQLSKEPKADKLRYISILDENAPNFSLTEDNIYLQQLQQDLVCNVYSEGSWGSFRRLPIDEMTEKPISLSLLPALRARDWKITIQSRYPPGNNQVVERHSTHALALMLKITGQLDVIKKLNDIGNLELSGTLEDGRRVMSIVQNTKDPIHNSLDPYLTWDIPESWSLEDAATVPWAYSTAYHGMIQAAALSSEETVLIHAGHTPIGQAAIAFALHIGSTVFTTVTEIVHKKFLMKRFPLDITLAVVGDRLGLVKSKSKELDQGQEDLNQKVSFTWNDIKGQIPGQVDSQVQPPQLDRNKAGCAMSRSHAGFSLDRNYFLFILDFEQVLVVVDEDTSLSGSSDRS</sequence>
<evidence type="ECO:0000256" key="6">
    <source>
        <dbReference type="ARBA" id="ARBA00023098"/>
    </source>
</evidence>
<dbReference type="InterPro" id="IPR020843">
    <property type="entry name" value="ER"/>
</dbReference>
<evidence type="ECO:0000256" key="7">
    <source>
        <dbReference type="ARBA" id="ARBA00023160"/>
    </source>
</evidence>
<evidence type="ECO:0000256" key="2">
    <source>
        <dbReference type="ARBA" id="ARBA00022516"/>
    </source>
</evidence>
<accession>A0A7R9I163</accession>
<evidence type="ECO:0000256" key="3">
    <source>
        <dbReference type="ARBA" id="ARBA00022832"/>
    </source>
</evidence>
<keyword evidence="6" id="KW-0443">Lipid metabolism</keyword>
<dbReference type="SUPFAM" id="SSF50129">
    <property type="entry name" value="GroES-like"/>
    <property type="match status" value="1"/>
</dbReference>
<dbReference type="SUPFAM" id="SSF51735">
    <property type="entry name" value="NAD(P)-binding Rossmann-fold domains"/>
    <property type="match status" value="1"/>
</dbReference>
<keyword evidence="2" id="KW-0444">Lipid biosynthesis</keyword>
<proteinExistence type="predicted"/>
<dbReference type="GO" id="GO:0004312">
    <property type="term" value="F:fatty acid synthase activity"/>
    <property type="evidence" value="ECO:0007669"/>
    <property type="project" value="TreeGrafter"/>
</dbReference>
<evidence type="ECO:0000256" key="1">
    <source>
        <dbReference type="ARBA" id="ARBA00022450"/>
    </source>
</evidence>
<dbReference type="EMBL" id="OD566331">
    <property type="protein sequence ID" value="CAD7443779.1"/>
    <property type="molecule type" value="Genomic_DNA"/>
</dbReference>
<keyword evidence="5" id="KW-0560">Oxidoreductase</keyword>
<reference evidence="10" key="1">
    <citation type="submission" date="2020-11" db="EMBL/GenBank/DDBJ databases">
        <authorList>
            <person name="Tran Van P."/>
        </authorList>
    </citation>
    <scope>NUCLEOTIDE SEQUENCE</scope>
</reference>
<dbReference type="PANTHER" id="PTHR43775">
    <property type="entry name" value="FATTY ACID SYNTHASE"/>
    <property type="match status" value="1"/>
</dbReference>
<evidence type="ECO:0000313" key="10">
    <source>
        <dbReference type="EMBL" id="CAD7443779.1"/>
    </source>
</evidence>
<feature type="domain" description="Enoyl reductase (ER)" evidence="9">
    <location>
        <begin position="152"/>
        <end position="412"/>
    </location>
</feature>
<dbReference type="PANTHER" id="PTHR43775:SF7">
    <property type="entry name" value="FATTY ACID SYNTHASE"/>
    <property type="match status" value="1"/>
</dbReference>
<organism evidence="10">
    <name type="scientific">Timema bartmani</name>
    <dbReference type="NCBI Taxonomy" id="61472"/>
    <lineage>
        <taxon>Eukaryota</taxon>
        <taxon>Metazoa</taxon>
        <taxon>Ecdysozoa</taxon>
        <taxon>Arthropoda</taxon>
        <taxon>Hexapoda</taxon>
        <taxon>Insecta</taxon>
        <taxon>Pterygota</taxon>
        <taxon>Neoptera</taxon>
        <taxon>Polyneoptera</taxon>
        <taxon>Phasmatodea</taxon>
        <taxon>Timematodea</taxon>
        <taxon>Timematoidea</taxon>
        <taxon>Timematidae</taxon>
        <taxon>Timema</taxon>
    </lineage>
</organism>
<keyword evidence="3" id="KW-0276">Fatty acid metabolism</keyword>
<keyword evidence="4" id="KW-0521">NADP</keyword>
<dbReference type="SMART" id="SM00829">
    <property type="entry name" value="PKS_ER"/>
    <property type="match status" value="1"/>
</dbReference>
<dbReference type="Pfam" id="PF21149">
    <property type="entry name" value="FAS_pseudo-KR"/>
    <property type="match status" value="1"/>
</dbReference>
<evidence type="ECO:0000256" key="8">
    <source>
        <dbReference type="ARBA" id="ARBA00023268"/>
    </source>
</evidence>
<evidence type="ECO:0000256" key="4">
    <source>
        <dbReference type="ARBA" id="ARBA00022857"/>
    </source>
</evidence>
<name>A0A7R9I163_9NEOP</name>
<dbReference type="InterPro" id="IPR011032">
    <property type="entry name" value="GroES-like_sf"/>
</dbReference>
<dbReference type="GO" id="GO:0006633">
    <property type="term" value="P:fatty acid biosynthetic process"/>
    <property type="evidence" value="ECO:0007669"/>
    <property type="project" value="UniProtKB-KW"/>
</dbReference>
<keyword evidence="8" id="KW-0511">Multifunctional enzyme</keyword>